<dbReference type="KEGG" id="nft:FBF37_03610"/>
<dbReference type="InterPro" id="IPR005247">
    <property type="entry name" value="YbhB_YbcL/LppC-like"/>
</dbReference>
<evidence type="ECO:0000313" key="2">
    <source>
        <dbReference type="Proteomes" id="UP000310639"/>
    </source>
</evidence>
<name>A0A4P9A3W6_9BACT</name>
<dbReference type="InterPro" id="IPR008914">
    <property type="entry name" value="PEBP"/>
</dbReference>
<dbReference type="AlphaFoldDB" id="A0A4P9A3W6"/>
<protein>
    <submittedName>
        <fullName evidence="1">YbhB/YbcL family Raf kinase inhibitor-like protein</fullName>
    </submittedName>
</protein>
<evidence type="ECO:0000313" key="1">
    <source>
        <dbReference type="EMBL" id="QCT42520.1"/>
    </source>
</evidence>
<dbReference type="CDD" id="cd00865">
    <property type="entry name" value="PEBP_bact_arch"/>
    <property type="match status" value="1"/>
</dbReference>
<reference evidence="1 2" key="1">
    <citation type="submission" date="2019-04" db="EMBL/GenBank/DDBJ databases">
        <title>Saccharibacteria TM7 genomes.</title>
        <authorList>
            <person name="Bor B."/>
            <person name="He X."/>
            <person name="Chen T."/>
            <person name="Dewhirst F.E."/>
        </authorList>
    </citation>
    <scope>NUCLEOTIDE SEQUENCE [LARGE SCALE GENOMIC DNA]</scope>
    <source>
        <strain evidence="1 2">BB001</strain>
    </source>
</reference>
<dbReference type="Pfam" id="PF01161">
    <property type="entry name" value="PBP"/>
    <property type="match status" value="1"/>
</dbReference>
<dbReference type="Gene3D" id="3.90.280.10">
    <property type="entry name" value="PEBP-like"/>
    <property type="match status" value="1"/>
</dbReference>
<proteinExistence type="predicted"/>
<dbReference type="OrthoDB" id="9797506at2"/>
<dbReference type="PANTHER" id="PTHR30289:SF1">
    <property type="entry name" value="PEBP (PHOSPHATIDYLETHANOLAMINE-BINDING PROTEIN) FAMILY PROTEIN"/>
    <property type="match status" value="1"/>
</dbReference>
<sequence>MKITSPAFTENAKLPKIYAKLGGNQRPPLEIDDVPADAKSLAIVCHDPDAPGRDGFYYWTAWNLPAETTEITGESLPVDTVEGATSWGRPGWGGPQPPFGTHRYQFYVYALDTTLDLPSDTKPKELIAALTPHIIDQAVLTGKFGVLDIFRRS</sequence>
<dbReference type="InterPro" id="IPR036610">
    <property type="entry name" value="PEBP-like_sf"/>
</dbReference>
<dbReference type="RefSeq" id="WP_138079563.1">
    <property type="nucleotide sequence ID" value="NZ_CP040004.1"/>
</dbReference>
<dbReference type="NCBIfam" id="TIGR00481">
    <property type="entry name" value="YbhB/YbcL family Raf kinase inhibitor-like protein"/>
    <property type="match status" value="1"/>
</dbReference>
<keyword evidence="2" id="KW-1185">Reference proteome</keyword>
<accession>A0A4P9A3W6</accession>
<dbReference type="EMBL" id="CP040004">
    <property type="protein sequence ID" value="QCT42520.1"/>
    <property type="molecule type" value="Genomic_DNA"/>
</dbReference>
<dbReference type="PANTHER" id="PTHR30289">
    <property type="entry name" value="UNCHARACTERIZED PROTEIN YBCL-RELATED"/>
    <property type="match status" value="1"/>
</dbReference>
<gene>
    <name evidence="1" type="ORF">FBF37_03610</name>
</gene>
<dbReference type="Proteomes" id="UP000310639">
    <property type="component" value="Chromosome"/>
</dbReference>
<dbReference type="SUPFAM" id="SSF49777">
    <property type="entry name" value="PEBP-like"/>
    <property type="match status" value="1"/>
</dbReference>
<organism evidence="1 2">
    <name type="scientific">Candidatus Nanosynbacter featherlites</name>
    <dbReference type="NCBI Taxonomy" id="2572088"/>
    <lineage>
        <taxon>Bacteria</taxon>
        <taxon>Candidatus Saccharimonadota</taxon>
        <taxon>Candidatus Saccharimonadia</taxon>
        <taxon>Candidatus Nanosynbacterales</taxon>
        <taxon>Candidatus Nanosynbacteraceae</taxon>
        <taxon>Candidatus Nanosynbacter</taxon>
    </lineage>
</organism>